<evidence type="ECO:0000256" key="1">
    <source>
        <dbReference type="SAM" id="SignalP"/>
    </source>
</evidence>
<feature type="chain" id="PRO_5031337163" description="SnoaL-like domain-containing protein" evidence="1">
    <location>
        <begin position="29"/>
        <end position="342"/>
    </location>
</feature>
<organism evidence="2">
    <name type="scientific">Lotharella globosa</name>
    <dbReference type="NCBI Taxonomy" id="91324"/>
    <lineage>
        <taxon>Eukaryota</taxon>
        <taxon>Sar</taxon>
        <taxon>Rhizaria</taxon>
        <taxon>Cercozoa</taxon>
        <taxon>Chlorarachniophyceae</taxon>
        <taxon>Lotharella</taxon>
    </lineage>
</organism>
<evidence type="ECO:0000313" key="2">
    <source>
        <dbReference type="EMBL" id="CAE0672559.1"/>
    </source>
</evidence>
<dbReference type="Gene3D" id="3.10.450.50">
    <property type="match status" value="1"/>
</dbReference>
<name>A0A7S4DVB2_9EUKA</name>
<dbReference type="SUPFAM" id="SSF54427">
    <property type="entry name" value="NTF2-like"/>
    <property type="match status" value="1"/>
</dbReference>
<feature type="signal peptide" evidence="1">
    <location>
        <begin position="1"/>
        <end position="28"/>
    </location>
</feature>
<reference evidence="2" key="1">
    <citation type="submission" date="2021-01" db="EMBL/GenBank/DDBJ databases">
        <authorList>
            <person name="Corre E."/>
            <person name="Pelletier E."/>
            <person name="Niang G."/>
            <person name="Scheremetjew M."/>
            <person name="Finn R."/>
            <person name="Kale V."/>
            <person name="Holt S."/>
            <person name="Cochrane G."/>
            <person name="Meng A."/>
            <person name="Brown T."/>
            <person name="Cohen L."/>
        </authorList>
    </citation>
    <scope>NUCLEOTIDE SEQUENCE</scope>
    <source>
        <strain evidence="2">CCCM811</strain>
    </source>
</reference>
<proteinExistence type="predicted"/>
<dbReference type="InterPro" id="IPR032710">
    <property type="entry name" value="NTF2-like_dom_sf"/>
</dbReference>
<evidence type="ECO:0008006" key="3">
    <source>
        <dbReference type="Google" id="ProtNLM"/>
    </source>
</evidence>
<protein>
    <recommendedName>
        <fullName evidence="3">SnoaL-like domain-containing protein</fullName>
    </recommendedName>
</protein>
<gene>
    <name evidence="2" type="ORF">LGLO00237_LOCUS24209</name>
</gene>
<accession>A0A7S4DVB2</accession>
<sequence length="342" mass="37250">MPQPQQPDHEDTMGMQRLLLLLLPFAHASTLASLAHSRIQRGCSPAAASATRRPLASAASVVSPKDNAIHGYLSRGLRPLVRRSQRGRTTTAAISRVGAGAAAAAASSTVATAATASADAAAKATTAGTAVYDREFPQVVDEQMTMEQNAFPIKPDELIRKAKVFFSQTFKDWGPDTLSEDFVFMGPVVGPLSKEQFINAVTGFDFLTAFPDNNAQYYHFRVDPFEPNRVWTTQRGVATHTGVMAGRFKPTGKRIETPPQALSLKFNERGQVEQMTVGYVMDRSVGNTGGLGGIFGYLYAIGSPLPFPEGRPWSMSWQYRFFNFLGRLAGAVSKFFARFSKQ</sequence>
<keyword evidence="1" id="KW-0732">Signal</keyword>
<dbReference type="AlphaFoldDB" id="A0A7S4DVB2"/>
<dbReference type="EMBL" id="HBIV01033922">
    <property type="protein sequence ID" value="CAE0672559.1"/>
    <property type="molecule type" value="Transcribed_RNA"/>
</dbReference>